<keyword evidence="2" id="KW-1185">Reference proteome</keyword>
<dbReference type="Proteomes" id="UP000269721">
    <property type="component" value="Unassembled WGS sequence"/>
</dbReference>
<reference evidence="2" key="1">
    <citation type="journal article" date="2018" name="Nat. Microbiol.">
        <title>Leveraging single-cell genomics to expand the fungal tree of life.</title>
        <authorList>
            <person name="Ahrendt S.R."/>
            <person name="Quandt C.A."/>
            <person name="Ciobanu D."/>
            <person name="Clum A."/>
            <person name="Salamov A."/>
            <person name="Andreopoulos B."/>
            <person name="Cheng J.F."/>
            <person name="Woyke T."/>
            <person name="Pelin A."/>
            <person name="Henrissat B."/>
            <person name="Reynolds N.K."/>
            <person name="Benny G.L."/>
            <person name="Smith M.E."/>
            <person name="James T.Y."/>
            <person name="Grigoriev I.V."/>
        </authorList>
    </citation>
    <scope>NUCLEOTIDE SEQUENCE [LARGE SCALE GENOMIC DNA]</scope>
</reference>
<accession>A0A4P9WGR2</accession>
<name>A0A4P9WGR2_9FUNG</name>
<gene>
    <name evidence="1" type="ORF">BDK51DRAFT_45680</name>
</gene>
<dbReference type="EMBL" id="KZ994811">
    <property type="protein sequence ID" value="RKO92001.1"/>
    <property type="molecule type" value="Genomic_DNA"/>
</dbReference>
<organism evidence="1 2">
    <name type="scientific">Blyttiomyces helicus</name>
    <dbReference type="NCBI Taxonomy" id="388810"/>
    <lineage>
        <taxon>Eukaryota</taxon>
        <taxon>Fungi</taxon>
        <taxon>Fungi incertae sedis</taxon>
        <taxon>Chytridiomycota</taxon>
        <taxon>Chytridiomycota incertae sedis</taxon>
        <taxon>Chytridiomycetes</taxon>
        <taxon>Chytridiomycetes incertae sedis</taxon>
        <taxon>Blyttiomyces</taxon>
    </lineage>
</organism>
<evidence type="ECO:0000313" key="2">
    <source>
        <dbReference type="Proteomes" id="UP000269721"/>
    </source>
</evidence>
<protein>
    <submittedName>
        <fullName evidence="1">Uncharacterized protein</fullName>
    </submittedName>
</protein>
<proteinExistence type="predicted"/>
<evidence type="ECO:0000313" key="1">
    <source>
        <dbReference type="EMBL" id="RKO92001.1"/>
    </source>
</evidence>
<dbReference type="AlphaFoldDB" id="A0A4P9WGR2"/>
<sequence>MYENQSRSVAHLLVASVPRPEWQVDWPRHRRTLTFKQAAPILSAAFAKEDGEVGAGRGVEIDTPARGVERKEQAASGLSCTGGWLPGARDEQKDFMPTTPSCPFQPTMDRIVTILHPDLRRNVSPTKCMAAAEHVLGVANQSKFGSVVLIHPPTLAAPTPFVVAIYKSMNKSDIVAKMPAGAYILLDIDLEDTLDVSSDQSAILGGLPQSLKDSF</sequence>